<evidence type="ECO:0000256" key="1">
    <source>
        <dbReference type="SAM" id="MobiDB-lite"/>
    </source>
</evidence>
<comment type="caution">
    <text evidence="3">The sequence shown here is derived from an EMBL/GenBank/DDBJ whole genome shotgun (WGS) entry which is preliminary data.</text>
</comment>
<dbReference type="Proteomes" id="UP001396334">
    <property type="component" value="Unassembled WGS sequence"/>
</dbReference>
<reference evidence="3 4" key="1">
    <citation type="journal article" date="2024" name="G3 (Bethesda)">
        <title>Genome assembly of Hibiscus sabdariffa L. provides insights into metabolisms of medicinal natural products.</title>
        <authorList>
            <person name="Kim T."/>
        </authorList>
    </citation>
    <scope>NUCLEOTIDE SEQUENCE [LARGE SCALE GENOMIC DNA]</scope>
    <source>
        <strain evidence="3">TK-2024</strain>
        <tissue evidence="3">Old leaves</tissue>
    </source>
</reference>
<keyword evidence="4" id="KW-1185">Reference proteome</keyword>
<accession>A0ABR2PU67</accession>
<evidence type="ECO:0000313" key="3">
    <source>
        <dbReference type="EMBL" id="KAK8991786.1"/>
    </source>
</evidence>
<organism evidence="3 4">
    <name type="scientific">Hibiscus sabdariffa</name>
    <name type="common">roselle</name>
    <dbReference type="NCBI Taxonomy" id="183260"/>
    <lineage>
        <taxon>Eukaryota</taxon>
        <taxon>Viridiplantae</taxon>
        <taxon>Streptophyta</taxon>
        <taxon>Embryophyta</taxon>
        <taxon>Tracheophyta</taxon>
        <taxon>Spermatophyta</taxon>
        <taxon>Magnoliopsida</taxon>
        <taxon>eudicotyledons</taxon>
        <taxon>Gunneridae</taxon>
        <taxon>Pentapetalae</taxon>
        <taxon>rosids</taxon>
        <taxon>malvids</taxon>
        <taxon>Malvales</taxon>
        <taxon>Malvaceae</taxon>
        <taxon>Malvoideae</taxon>
        <taxon>Hibiscus</taxon>
    </lineage>
</organism>
<evidence type="ECO:0000313" key="4">
    <source>
        <dbReference type="Proteomes" id="UP001396334"/>
    </source>
</evidence>
<protein>
    <recommendedName>
        <fullName evidence="2">RNase H type-1 domain-containing protein</fullName>
    </recommendedName>
</protein>
<sequence length="445" mass="50019">MLPNSLRGGPSKILMKKLVGNPSAKKVGSKQNKRDGQNSSPPTLEAGLSTLMKDLHNAVNLEESNLRTSPSVGAGEIGRLATLCVSNECDPAVMVADMVTDFGTWDWPRISPLLPPDIRDQIAAVQPPPRNWIGPDTPGWRWTGNRQFTTSSAYSYLSDLEMSTKDPIWKKVWALYQYLNDSTGCDIYEASTEDMDHVLRHCDVARSLWCRVLLPDLLEEFMITPFDVWLRQNVSLANVGLLYGDWWSARFVIYCWLLWKDRCSVVLASDRTSREDILPRGNRLLDECVQVSNSRPCHYVSTVILDQLWSHPAPGWVKGNVDATVHTGNGQAAIGDCLEVIRILQWISHSLSGNGLHASIRKWTEQDWKLVIRHIPRTCNTLADKLSTWGRLNSQEIETFMNPHSPLISGLIMDQNSSMFDPIVPHDWFDITNNVSFNLQADPGG</sequence>
<dbReference type="InterPro" id="IPR002156">
    <property type="entry name" value="RNaseH_domain"/>
</dbReference>
<name>A0ABR2PU67_9ROSI</name>
<gene>
    <name evidence="3" type="ORF">V6N11_062778</name>
</gene>
<evidence type="ECO:0000259" key="2">
    <source>
        <dbReference type="Pfam" id="PF13456"/>
    </source>
</evidence>
<dbReference type="EMBL" id="JBBPBN010000052">
    <property type="protein sequence ID" value="KAK8991786.1"/>
    <property type="molecule type" value="Genomic_DNA"/>
</dbReference>
<feature type="domain" description="RNase H type-1" evidence="2">
    <location>
        <begin position="334"/>
        <end position="389"/>
    </location>
</feature>
<proteinExistence type="predicted"/>
<feature type="region of interest" description="Disordered" evidence="1">
    <location>
        <begin position="21"/>
        <end position="45"/>
    </location>
</feature>
<dbReference type="Pfam" id="PF13456">
    <property type="entry name" value="RVT_3"/>
    <property type="match status" value="1"/>
</dbReference>